<accession>A0A382DC54</accession>
<sequence>VTAATNNRSNSGTPFATDTVTSTSPTIGRTLNTTAGNKGDYYHIGSFGHTEASATTGIRYQLWIDGQLYQEWGDFQWSAIIPKIDQWHFDIPLVVTQQIVFRVLNDSAGDLTTGSVEGCFAGWTEQRDYYQDVGREQSTNVGVSPS</sequence>
<evidence type="ECO:0000313" key="2">
    <source>
        <dbReference type="EMBL" id="SVB35845.1"/>
    </source>
</evidence>
<feature type="region of interest" description="Disordered" evidence="1">
    <location>
        <begin position="1"/>
        <end position="29"/>
    </location>
</feature>
<dbReference type="EMBL" id="UINC01038600">
    <property type="protein sequence ID" value="SVB35845.1"/>
    <property type="molecule type" value="Genomic_DNA"/>
</dbReference>
<dbReference type="AlphaFoldDB" id="A0A382DC54"/>
<reference evidence="2" key="1">
    <citation type="submission" date="2018-05" db="EMBL/GenBank/DDBJ databases">
        <authorList>
            <person name="Lanie J.A."/>
            <person name="Ng W.-L."/>
            <person name="Kazmierczak K.M."/>
            <person name="Andrzejewski T.M."/>
            <person name="Davidsen T.M."/>
            <person name="Wayne K.J."/>
            <person name="Tettelin H."/>
            <person name="Glass J.I."/>
            <person name="Rusch D."/>
            <person name="Podicherti R."/>
            <person name="Tsui H.-C.T."/>
            <person name="Winkler M.E."/>
        </authorList>
    </citation>
    <scope>NUCLEOTIDE SEQUENCE</scope>
</reference>
<name>A0A382DC54_9ZZZZ</name>
<organism evidence="2">
    <name type="scientific">marine metagenome</name>
    <dbReference type="NCBI Taxonomy" id="408172"/>
    <lineage>
        <taxon>unclassified sequences</taxon>
        <taxon>metagenomes</taxon>
        <taxon>ecological metagenomes</taxon>
    </lineage>
</organism>
<proteinExistence type="predicted"/>
<protein>
    <submittedName>
        <fullName evidence="2">Uncharacterized protein</fullName>
    </submittedName>
</protein>
<feature type="non-terminal residue" evidence="2">
    <location>
        <position position="1"/>
    </location>
</feature>
<gene>
    <name evidence="2" type="ORF">METZ01_LOCUS188699</name>
</gene>
<evidence type="ECO:0000256" key="1">
    <source>
        <dbReference type="SAM" id="MobiDB-lite"/>
    </source>
</evidence>